<name>A0AA95JDK7_9BACL</name>
<proteinExistence type="predicted"/>
<organism evidence="2 3">
    <name type="scientific">Candidatus Cohnella colombiensis</name>
    <dbReference type="NCBI Taxonomy" id="3121368"/>
    <lineage>
        <taxon>Bacteria</taxon>
        <taxon>Bacillati</taxon>
        <taxon>Bacillota</taxon>
        <taxon>Bacilli</taxon>
        <taxon>Bacillales</taxon>
        <taxon>Paenibacillaceae</taxon>
        <taxon>Cohnella</taxon>
    </lineage>
</organism>
<keyword evidence="3" id="KW-1185">Reference proteome</keyword>
<evidence type="ECO:0000256" key="1">
    <source>
        <dbReference type="SAM" id="Phobius"/>
    </source>
</evidence>
<gene>
    <name evidence="2" type="ORF">P0Y55_03115</name>
</gene>
<dbReference type="AlphaFoldDB" id="A0AA95JDK7"/>
<feature type="transmembrane region" description="Helical" evidence="1">
    <location>
        <begin position="21"/>
        <end position="44"/>
    </location>
</feature>
<evidence type="ECO:0000313" key="2">
    <source>
        <dbReference type="EMBL" id="WEK55087.1"/>
    </source>
</evidence>
<keyword evidence="1" id="KW-0812">Transmembrane</keyword>
<accession>A0AA95JDK7</accession>
<dbReference type="Proteomes" id="UP001178662">
    <property type="component" value="Chromosome"/>
</dbReference>
<dbReference type="EMBL" id="CP119317">
    <property type="protein sequence ID" value="WEK55087.1"/>
    <property type="molecule type" value="Genomic_DNA"/>
</dbReference>
<protein>
    <submittedName>
        <fullName evidence="2">Pilus assembly protein</fullName>
    </submittedName>
</protein>
<keyword evidence="1" id="KW-0472">Membrane</keyword>
<reference evidence="2" key="1">
    <citation type="submission" date="2023-03" db="EMBL/GenBank/DDBJ databases">
        <title>Andean soil-derived lignocellulolytic bacterial consortium as a source of novel taxa and putative plastic-active enzymes.</title>
        <authorList>
            <person name="Diaz-Garcia L."/>
            <person name="Chuvochina M."/>
            <person name="Feuerriegel G."/>
            <person name="Bunk B."/>
            <person name="Sproer C."/>
            <person name="Streit W.R."/>
            <person name="Rodriguez L.M."/>
            <person name="Overmann J."/>
            <person name="Jimenez D.J."/>
        </authorList>
    </citation>
    <scope>NUCLEOTIDE SEQUENCE</scope>
    <source>
        <strain evidence="2">MAG 2441</strain>
    </source>
</reference>
<sequence>MKQHISQIAPINSRLKSSEGSVTLEAAMVMPLFLMLIVFLIFLVKTAVISMALHGALSQTVRQSAAMWYPISLGIEQVRGTAADEKLQQWNEKLSSVGEMMNEVGPLLPSPMKEWAEQASYGRWSIEGEVAKLAFAQLMKQFVDDRVLNDEKIQLINVELPSDYDRSKANLTIRAQYTLPFQVPFLDKKLVLREYASERVWIGGTPSQSRIVDDDVADFTATFVSLDPNPAQPGRKVTLTIRVKPNETVDLSVFYKSGQSQAKHLGEATADASGLVSWTWLVSGRTTPGEWNLKVNNSEGASWDHYFQVQGKDKT</sequence>
<evidence type="ECO:0000313" key="3">
    <source>
        <dbReference type="Proteomes" id="UP001178662"/>
    </source>
</evidence>
<keyword evidence="1" id="KW-1133">Transmembrane helix</keyword>